<protein>
    <submittedName>
        <fullName evidence="6">Transcriptional regulator</fullName>
    </submittedName>
</protein>
<accession>A0A212JGU7</accession>
<feature type="domain" description="HTH lysR-type" evidence="5">
    <location>
        <begin position="1"/>
        <end position="58"/>
    </location>
</feature>
<dbReference type="InterPro" id="IPR036388">
    <property type="entry name" value="WH-like_DNA-bd_sf"/>
</dbReference>
<evidence type="ECO:0000256" key="4">
    <source>
        <dbReference type="ARBA" id="ARBA00023163"/>
    </source>
</evidence>
<dbReference type="InterPro" id="IPR000847">
    <property type="entry name" value="LysR_HTH_N"/>
</dbReference>
<evidence type="ECO:0000256" key="1">
    <source>
        <dbReference type="ARBA" id="ARBA00009437"/>
    </source>
</evidence>
<dbReference type="GO" id="GO:0009089">
    <property type="term" value="P:lysine biosynthetic process via diaminopimelate"/>
    <property type="evidence" value="ECO:0007669"/>
    <property type="project" value="TreeGrafter"/>
</dbReference>
<dbReference type="InterPro" id="IPR036390">
    <property type="entry name" value="WH_DNA-bd_sf"/>
</dbReference>
<dbReference type="PANTHER" id="PTHR30427">
    <property type="entry name" value="TRANSCRIPTIONAL ACTIVATOR PROTEIN LYSR"/>
    <property type="match status" value="1"/>
</dbReference>
<dbReference type="GO" id="GO:0003700">
    <property type="term" value="F:DNA-binding transcription factor activity"/>
    <property type="evidence" value="ECO:0007669"/>
    <property type="project" value="InterPro"/>
</dbReference>
<proteinExistence type="inferred from homology"/>
<evidence type="ECO:0000259" key="5">
    <source>
        <dbReference type="PROSITE" id="PS50931"/>
    </source>
</evidence>
<dbReference type="PROSITE" id="PS50931">
    <property type="entry name" value="HTH_LYSR"/>
    <property type="match status" value="1"/>
</dbReference>
<comment type="similarity">
    <text evidence="1">Belongs to the LysR transcriptional regulatory family.</text>
</comment>
<dbReference type="SUPFAM" id="SSF53850">
    <property type="entry name" value="Periplasmic binding protein-like II"/>
    <property type="match status" value="1"/>
</dbReference>
<dbReference type="InterPro" id="IPR005119">
    <property type="entry name" value="LysR_subst-bd"/>
</dbReference>
<dbReference type="AlphaFoldDB" id="A0A212JGU7"/>
<keyword evidence="4" id="KW-0804">Transcription</keyword>
<dbReference type="Pfam" id="PF00126">
    <property type="entry name" value="HTH_1"/>
    <property type="match status" value="1"/>
</dbReference>
<dbReference type="PANTHER" id="PTHR30427:SF1">
    <property type="entry name" value="TRANSCRIPTIONAL ACTIVATOR PROTEIN LYSR"/>
    <property type="match status" value="1"/>
</dbReference>
<dbReference type="GO" id="GO:0043565">
    <property type="term" value="F:sequence-specific DNA binding"/>
    <property type="evidence" value="ECO:0007669"/>
    <property type="project" value="TreeGrafter"/>
</dbReference>
<evidence type="ECO:0000256" key="3">
    <source>
        <dbReference type="ARBA" id="ARBA00023125"/>
    </source>
</evidence>
<evidence type="ECO:0000256" key="2">
    <source>
        <dbReference type="ARBA" id="ARBA00023015"/>
    </source>
</evidence>
<name>A0A212JGU7_9PROT</name>
<reference evidence="6" key="1">
    <citation type="submission" date="2016-04" db="EMBL/GenBank/DDBJ databases">
        <authorList>
            <person name="Evans L.H."/>
            <person name="Alamgir A."/>
            <person name="Owens N."/>
            <person name="Weber N.D."/>
            <person name="Virtaneva K."/>
            <person name="Barbian K."/>
            <person name="Babar A."/>
            <person name="Rosenke K."/>
        </authorList>
    </citation>
    <scope>NUCLEOTIDE SEQUENCE</scope>
    <source>
        <strain evidence="6">86</strain>
    </source>
</reference>
<organism evidence="6">
    <name type="scientific">uncultured Alphaproteobacteria bacterium</name>
    <dbReference type="NCBI Taxonomy" id="91750"/>
    <lineage>
        <taxon>Bacteria</taxon>
        <taxon>Pseudomonadati</taxon>
        <taxon>Pseudomonadota</taxon>
        <taxon>Alphaproteobacteria</taxon>
        <taxon>environmental samples</taxon>
    </lineage>
</organism>
<sequence>MNFKQIEAFRAVILSGSMTAAARELNTSQPNVSRLISQLERQIGFKLFARLSGRLLPTPEAHAFFRDVGRAFTGMDSLEKSARAIAALGTGHLRVGTVPSMLLTLIPEAAQAFSHEFPDVSITIHTSDSTTVGQWTASGFCDIGVTSYNTGGAGVSTQTIRRMDGVCILPGDHRLARGDGPIGPDDLRGEKFLSLLEGDGTRRNIDAGFTADGPDPRVLTYSCQYAAAICTMVAKGMGVSVVHPAVAQSHLHTGLAVRPFRPRISFFTFLLRPLQYPCGRLAERFGEIFSSALNAVVPPAA</sequence>
<dbReference type="EMBL" id="FLUO01000001">
    <property type="protein sequence ID" value="SBV98465.1"/>
    <property type="molecule type" value="Genomic_DNA"/>
</dbReference>
<dbReference type="Gene3D" id="3.40.190.290">
    <property type="match status" value="1"/>
</dbReference>
<dbReference type="Gene3D" id="1.10.10.10">
    <property type="entry name" value="Winged helix-like DNA-binding domain superfamily/Winged helix DNA-binding domain"/>
    <property type="match status" value="1"/>
</dbReference>
<gene>
    <name evidence="6" type="ORF">KL86APRO_11014</name>
</gene>
<keyword evidence="3" id="KW-0238">DNA-binding</keyword>
<evidence type="ECO:0000313" key="6">
    <source>
        <dbReference type="EMBL" id="SBV98465.1"/>
    </source>
</evidence>
<dbReference type="GO" id="GO:0010628">
    <property type="term" value="P:positive regulation of gene expression"/>
    <property type="evidence" value="ECO:0007669"/>
    <property type="project" value="TreeGrafter"/>
</dbReference>
<dbReference type="PRINTS" id="PR00039">
    <property type="entry name" value="HTHLYSR"/>
</dbReference>
<dbReference type="Pfam" id="PF03466">
    <property type="entry name" value="LysR_substrate"/>
    <property type="match status" value="1"/>
</dbReference>
<keyword evidence="2" id="KW-0805">Transcription regulation</keyword>
<dbReference type="SUPFAM" id="SSF46785">
    <property type="entry name" value="Winged helix' DNA-binding domain"/>
    <property type="match status" value="1"/>
</dbReference>